<feature type="region of interest" description="Disordered" evidence="2">
    <location>
        <begin position="121"/>
        <end position="145"/>
    </location>
</feature>
<dbReference type="EMBL" id="KQ979195">
    <property type="protein sequence ID" value="KYN22286.1"/>
    <property type="molecule type" value="Genomic_DNA"/>
</dbReference>
<dbReference type="Proteomes" id="UP000078492">
    <property type="component" value="Unassembled WGS sequence"/>
</dbReference>
<organism evidence="4 5">
    <name type="scientific">Trachymyrmex cornetzi</name>
    <dbReference type="NCBI Taxonomy" id="471704"/>
    <lineage>
        <taxon>Eukaryota</taxon>
        <taxon>Metazoa</taxon>
        <taxon>Ecdysozoa</taxon>
        <taxon>Arthropoda</taxon>
        <taxon>Hexapoda</taxon>
        <taxon>Insecta</taxon>
        <taxon>Pterygota</taxon>
        <taxon>Neoptera</taxon>
        <taxon>Endopterygota</taxon>
        <taxon>Hymenoptera</taxon>
        <taxon>Apocrita</taxon>
        <taxon>Aculeata</taxon>
        <taxon>Formicoidea</taxon>
        <taxon>Formicidae</taxon>
        <taxon>Myrmicinae</taxon>
        <taxon>Trachymyrmex</taxon>
    </lineage>
</organism>
<dbReference type="PROSITE" id="PS50158">
    <property type="entry name" value="ZF_CCHC"/>
    <property type="match status" value="1"/>
</dbReference>
<evidence type="ECO:0000313" key="4">
    <source>
        <dbReference type="EMBL" id="KYN22286.1"/>
    </source>
</evidence>
<dbReference type="GO" id="GO:0008270">
    <property type="term" value="F:zinc ion binding"/>
    <property type="evidence" value="ECO:0007669"/>
    <property type="project" value="UniProtKB-KW"/>
</dbReference>
<evidence type="ECO:0000259" key="3">
    <source>
        <dbReference type="PROSITE" id="PS50158"/>
    </source>
</evidence>
<accession>A0A151JAZ3</accession>
<evidence type="ECO:0000256" key="1">
    <source>
        <dbReference type="PROSITE-ProRule" id="PRU00047"/>
    </source>
</evidence>
<dbReference type="PANTHER" id="PTHR47331">
    <property type="entry name" value="PHD-TYPE DOMAIN-CONTAINING PROTEIN"/>
    <property type="match status" value="1"/>
</dbReference>
<keyword evidence="1" id="KW-0479">Metal-binding</keyword>
<dbReference type="AlphaFoldDB" id="A0A151JAZ3"/>
<proteinExistence type="predicted"/>
<reference evidence="4 5" key="1">
    <citation type="submission" date="2015-09" db="EMBL/GenBank/DDBJ databases">
        <title>Trachymyrmex cornetzi WGS genome.</title>
        <authorList>
            <person name="Nygaard S."/>
            <person name="Hu H."/>
            <person name="Boomsma J."/>
            <person name="Zhang G."/>
        </authorList>
    </citation>
    <scope>NUCLEOTIDE SEQUENCE [LARGE SCALE GENOMIC DNA]</scope>
    <source>
        <strain evidence="4">Tcor2-1</strain>
        <tissue evidence="4">Whole body</tissue>
    </source>
</reference>
<gene>
    <name evidence="4" type="ORF">ALC57_05322</name>
</gene>
<protein>
    <recommendedName>
        <fullName evidence="3">CCHC-type domain-containing protein</fullName>
    </recommendedName>
</protein>
<sequence>MPTVEEFLKFLQEICRTFEMLNSGKVKQEPTTQDNTSKKVEKRVALAVTTQACPICQEKHHISNCEEFLKRSVQDRKAEVRKKQLCINCLRAGHYIKECRSSSCRKCFKAHNTLLHIDQASAQSESVANPDTQSSEETEKSTTTL</sequence>
<dbReference type="PANTHER" id="PTHR47331:SF5">
    <property type="entry name" value="RIBONUCLEASE H"/>
    <property type="match status" value="1"/>
</dbReference>
<dbReference type="GO" id="GO:0003676">
    <property type="term" value="F:nucleic acid binding"/>
    <property type="evidence" value="ECO:0007669"/>
    <property type="project" value="InterPro"/>
</dbReference>
<dbReference type="STRING" id="471704.A0A151JAZ3"/>
<keyword evidence="1" id="KW-0863">Zinc-finger</keyword>
<keyword evidence="5" id="KW-1185">Reference proteome</keyword>
<dbReference type="InterPro" id="IPR001878">
    <property type="entry name" value="Znf_CCHC"/>
</dbReference>
<evidence type="ECO:0000256" key="2">
    <source>
        <dbReference type="SAM" id="MobiDB-lite"/>
    </source>
</evidence>
<feature type="compositionally biased region" description="Polar residues" evidence="2">
    <location>
        <begin position="121"/>
        <end position="131"/>
    </location>
</feature>
<name>A0A151JAZ3_9HYME</name>
<keyword evidence="1" id="KW-0862">Zinc</keyword>
<evidence type="ECO:0000313" key="5">
    <source>
        <dbReference type="Proteomes" id="UP000078492"/>
    </source>
</evidence>
<feature type="domain" description="CCHC-type" evidence="3">
    <location>
        <begin position="86"/>
        <end position="101"/>
    </location>
</feature>